<protein>
    <submittedName>
        <fullName evidence="3">Uncharacterized protein</fullName>
    </submittedName>
</protein>
<accession>A0ABR9ITW4</accession>
<name>A0ABR9ITW4_RHIVS</name>
<feature type="transmembrane region" description="Helical" evidence="2">
    <location>
        <begin position="43"/>
        <end position="67"/>
    </location>
</feature>
<keyword evidence="2" id="KW-0812">Transmembrane</keyword>
<feature type="transmembrane region" description="Helical" evidence="2">
    <location>
        <begin position="12"/>
        <end position="31"/>
    </location>
</feature>
<feature type="region of interest" description="Disordered" evidence="1">
    <location>
        <begin position="73"/>
        <end position="94"/>
    </location>
</feature>
<keyword evidence="2" id="KW-0472">Membrane</keyword>
<dbReference type="RefSeq" id="WP_192730314.1">
    <property type="nucleotide sequence ID" value="NZ_BAAAVL010000018.1"/>
</dbReference>
<organism evidence="3 4">
    <name type="scientific">Rhizobium viscosum</name>
    <name type="common">Arthrobacter viscosus</name>
    <dbReference type="NCBI Taxonomy" id="1673"/>
    <lineage>
        <taxon>Bacteria</taxon>
        <taxon>Pseudomonadati</taxon>
        <taxon>Pseudomonadota</taxon>
        <taxon>Alphaproteobacteria</taxon>
        <taxon>Hyphomicrobiales</taxon>
        <taxon>Rhizobiaceae</taxon>
        <taxon>Rhizobium/Agrobacterium group</taxon>
        <taxon>Rhizobium</taxon>
    </lineage>
</organism>
<evidence type="ECO:0000256" key="2">
    <source>
        <dbReference type="SAM" id="Phobius"/>
    </source>
</evidence>
<evidence type="ECO:0000256" key="1">
    <source>
        <dbReference type="SAM" id="MobiDB-lite"/>
    </source>
</evidence>
<evidence type="ECO:0000313" key="3">
    <source>
        <dbReference type="EMBL" id="MBE1506637.1"/>
    </source>
</evidence>
<dbReference type="EMBL" id="JADBEC010000001">
    <property type="protein sequence ID" value="MBE1506637.1"/>
    <property type="molecule type" value="Genomic_DNA"/>
</dbReference>
<gene>
    <name evidence="3" type="ORF">H4W29_003818</name>
</gene>
<dbReference type="Proteomes" id="UP000620262">
    <property type="component" value="Unassembled WGS sequence"/>
</dbReference>
<sequence length="135" mass="14588">MTRNERMADFCFNGAKAITFTMIGSVLTGALSGQYADFDRNGLLLIGGIVVALGLIAIVLLITGWLASPEDVKPAAQKSVPPHPAPPSSSFRNERSDILLFSPVERSLDETRVRVSIDGDSVEHIALAVKIQRRL</sequence>
<proteinExistence type="predicted"/>
<keyword evidence="2" id="KW-1133">Transmembrane helix</keyword>
<evidence type="ECO:0000313" key="4">
    <source>
        <dbReference type="Proteomes" id="UP000620262"/>
    </source>
</evidence>
<reference evidence="3 4" key="1">
    <citation type="submission" date="2020-10" db="EMBL/GenBank/DDBJ databases">
        <title>Sequencing the genomes of 1000 actinobacteria strains.</title>
        <authorList>
            <person name="Klenk H.-P."/>
        </authorList>
    </citation>
    <scope>NUCLEOTIDE SEQUENCE [LARGE SCALE GENOMIC DNA]</scope>
    <source>
        <strain evidence="3 4">DSM 7307</strain>
    </source>
</reference>
<keyword evidence="4" id="KW-1185">Reference proteome</keyword>
<comment type="caution">
    <text evidence="3">The sequence shown here is derived from an EMBL/GenBank/DDBJ whole genome shotgun (WGS) entry which is preliminary data.</text>
</comment>